<feature type="compositionally biased region" description="Polar residues" evidence="1">
    <location>
        <begin position="186"/>
        <end position="196"/>
    </location>
</feature>
<dbReference type="GO" id="GO:0005634">
    <property type="term" value="C:nucleus"/>
    <property type="evidence" value="ECO:0007669"/>
    <property type="project" value="TreeGrafter"/>
</dbReference>
<organism evidence="4 5">
    <name type="scientific">Lobosporangium transversale</name>
    <dbReference type="NCBI Taxonomy" id="64571"/>
    <lineage>
        <taxon>Eukaryota</taxon>
        <taxon>Fungi</taxon>
        <taxon>Fungi incertae sedis</taxon>
        <taxon>Mucoromycota</taxon>
        <taxon>Mortierellomycotina</taxon>
        <taxon>Mortierellomycetes</taxon>
        <taxon>Mortierellales</taxon>
        <taxon>Mortierellaceae</taxon>
        <taxon>Lobosporangium</taxon>
    </lineage>
</organism>
<evidence type="ECO:0000259" key="2">
    <source>
        <dbReference type="PROSITE" id="PS50090"/>
    </source>
</evidence>
<dbReference type="InterPro" id="IPR009057">
    <property type="entry name" value="Homeodomain-like_sf"/>
</dbReference>
<dbReference type="RefSeq" id="XP_021877529.1">
    <property type="nucleotide sequence ID" value="XM_022026838.1"/>
</dbReference>
<dbReference type="CDD" id="cd00167">
    <property type="entry name" value="SANT"/>
    <property type="match status" value="1"/>
</dbReference>
<feature type="region of interest" description="Disordered" evidence="1">
    <location>
        <begin position="186"/>
        <end position="212"/>
    </location>
</feature>
<comment type="caution">
    <text evidence="4">The sequence shown here is derived from an EMBL/GenBank/DDBJ whole genome shotgun (WGS) entry which is preliminary data.</text>
</comment>
<dbReference type="PROSITE" id="PS51294">
    <property type="entry name" value="HTH_MYB"/>
    <property type="match status" value="1"/>
</dbReference>
<dbReference type="PANTHER" id="PTHR45614:SF51">
    <property type="entry name" value="MYB-LIKE DNA-BINDING PROTEIN BAS1"/>
    <property type="match status" value="1"/>
</dbReference>
<evidence type="ECO:0008006" key="6">
    <source>
        <dbReference type="Google" id="ProtNLM"/>
    </source>
</evidence>
<dbReference type="SUPFAM" id="SSF46689">
    <property type="entry name" value="Homeodomain-like"/>
    <property type="match status" value="3"/>
</dbReference>
<dbReference type="OrthoDB" id="2350934at2759"/>
<dbReference type="Pfam" id="PF13921">
    <property type="entry name" value="Myb_DNA-bind_6"/>
    <property type="match status" value="1"/>
</dbReference>
<feature type="compositionally biased region" description="Basic and acidic residues" evidence="1">
    <location>
        <begin position="197"/>
        <end position="211"/>
    </location>
</feature>
<protein>
    <recommendedName>
        <fullName evidence="6">Homeodomain-like protein</fullName>
    </recommendedName>
</protein>
<dbReference type="EMBL" id="MCFF01000046">
    <property type="protein sequence ID" value="ORZ06366.1"/>
    <property type="molecule type" value="Genomic_DNA"/>
</dbReference>
<accession>A0A1Y2GBK2</accession>
<dbReference type="PANTHER" id="PTHR45614">
    <property type="entry name" value="MYB PROTEIN-RELATED"/>
    <property type="match status" value="1"/>
</dbReference>
<dbReference type="GO" id="GO:0000981">
    <property type="term" value="F:DNA-binding transcription factor activity, RNA polymerase II-specific"/>
    <property type="evidence" value="ECO:0007669"/>
    <property type="project" value="TreeGrafter"/>
</dbReference>
<dbReference type="PROSITE" id="PS50090">
    <property type="entry name" value="MYB_LIKE"/>
    <property type="match status" value="4"/>
</dbReference>
<evidence type="ECO:0000313" key="5">
    <source>
        <dbReference type="Proteomes" id="UP000193648"/>
    </source>
</evidence>
<dbReference type="Gene3D" id="1.10.10.60">
    <property type="entry name" value="Homeodomain-like"/>
    <property type="match status" value="3"/>
</dbReference>
<dbReference type="GO" id="GO:0000978">
    <property type="term" value="F:RNA polymerase II cis-regulatory region sequence-specific DNA binding"/>
    <property type="evidence" value="ECO:0007669"/>
    <property type="project" value="TreeGrafter"/>
</dbReference>
<feature type="domain" description="Myb-like" evidence="2">
    <location>
        <begin position="85"/>
        <end position="133"/>
    </location>
</feature>
<gene>
    <name evidence="4" type="ORF">BCR41DRAFT_374087</name>
</gene>
<dbReference type="InParanoid" id="A0A1Y2GBK2"/>
<dbReference type="InterPro" id="IPR017930">
    <property type="entry name" value="Myb_dom"/>
</dbReference>
<dbReference type="STRING" id="64571.A0A1Y2GBK2"/>
<feature type="domain" description="HTH myb-type" evidence="3">
    <location>
        <begin position="85"/>
        <end position="137"/>
    </location>
</feature>
<proteinExistence type="predicted"/>
<dbReference type="InterPro" id="IPR001005">
    <property type="entry name" value="SANT/Myb"/>
</dbReference>
<dbReference type="AlphaFoldDB" id="A0A1Y2GBK2"/>
<reference evidence="4 5" key="1">
    <citation type="submission" date="2016-07" db="EMBL/GenBank/DDBJ databases">
        <title>Pervasive Adenine N6-methylation of Active Genes in Fungi.</title>
        <authorList>
            <consortium name="DOE Joint Genome Institute"/>
            <person name="Mondo S.J."/>
            <person name="Dannebaum R.O."/>
            <person name="Kuo R.C."/>
            <person name="Labutti K."/>
            <person name="Haridas S."/>
            <person name="Kuo A."/>
            <person name="Salamov A."/>
            <person name="Ahrendt S.R."/>
            <person name="Lipzen A."/>
            <person name="Sullivan W."/>
            <person name="Andreopoulos W.B."/>
            <person name="Clum A."/>
            <person name="Lindquist E."/>
            <person name="Daum C."/>
            <person name="Ramamoorthy G.K."/>
            <person name="Gryganskyi A."/>
            <person name="Culley D."/>
            <person name="Magnuson J.K."/>
            <person name="James T.Y."/>
            <person name="O'Malley M.A."/>
            <person name="Stajich J.E."/>
            <person name="Spatafora J.W."/>
            <person name="Visel A."/>
            <person name="Grigoriev I.V."/>
        </authorList>
    </citation>
    <scope>NUCLEOTIDE SEQUENCE [LARGE SCALE GENOMIC DNA]</scope>
    <source>
        <strain evidence="4 5">NRRL 3116</strain>
    </source>
</reference>
<feature type="domain" description="Myb-like" evidence="2">
    <location>
        <begin position="471"/>
        <end position="522"/>
    </location>
</feature>
<evidence type="ECO:0000259" key="3">
    <source>
        <dbReference type="PROSITE" id="PS51294"/>
    </source>
</evidence>
<evidence type="ECO:0000256" key="1">
    <source>
        <dbReference type="SAM" id="MobiDB-lite"/>
    </source>
</evidence>
<dbReference type="SMART" id="SM00717">
    <property type="entry name" value="SANT"/>
    <property type="match status" value="5"/>
</dbReference>
<dbReference type="Proteomes" id="UP000193648">
    <property type="component" value="Unassembled WGS sequence"/>
</dbReference>
<dbReference type="InterPro" id="IPR050560">
    <property type="entry name" value="MYB_TF"/>
</dbReference>
<dbReference type="GeneID" id="33568681"/>
<feature type="domain" description="Myb-like" evidence="2">
    <location>
        <begin position="402"/>
        <end position="467"/>
    </location>
</feature>
<keyword evidence="5" id="KW-1185">Reference proteome</keyword>
<name>A0A1Y2GBK2_9FUNG</name>
<feature type="domain" description="Myb-like" evidence="2">
    <location>
        <begin position="277"/>
        <end position="355"/>
    </location>
</feature>
<evidence type="ECO:0000313" key="4">
    <source>
        <dbReference type="EMBL" id="ORZ06366.1"/>
    </source>
</evidence>
<sequence length="575" mass="66012">MSARTIHPRSFILNAQPHYNVFLRSFLQRCSLLVPPHRSSLSFALSSAPEPIYDTPLFQPSSPSSLSYSTHSTSSSVRLRIHSSGPKRNDSDWTPEHDSILLSLRAQGKTWTQIGEALGRSRQACNRRFDSVLNPESGEAFWKSQPHKNHLLKEYVRQRQSWKTIAHHLGTKASACERQWRILARQSQAQGQNQGHSMDHEDGRDDMEHLGPSRVNALSSLDRVSITSVNRIRWTAAQVQRLKHAVAEYGLNNWETIANSVFDGQFTPTYLRRQYTKLEQRRKVWREQQDKELSSAVMNLYKSLFPTLPTPSSSESVSPKIMDDVLSQNQWDMVAKSISGEHSASECRAHWLRMQLWALSRQLRGRKNVSVDAIDHDGDGNNHNIHQQNAPASSSESCIASASQDERGLWTLQQSQRLESIIKSMKESASISDTSNTMFTIDWDKVSALMDHKFTKQQCKSRWNRMLRQVQGSTTSGRWDEEEIENLVVGVYNLGPQWAEIRRNWVHGRAPTFIQGKWVSIRNKVYNEMVVQRWTWMQASIEIYGQHIGETLGKVAERWPSLCEMPTRHQKHKPK</sequence>